<reference evidence="19 20" key="1">
    <citation type="submission" date="2021-04" db="EMBL/GenBank/DDBJ databases">
        <authorList>
            <person name="Ivanova A."/>
        </authorList>
    </citation>
    <scope>NUCLEOTIDE SEQUENCE [LARGE SCALE GENOMIC DNA]</scope>
    <source>
        <strain evidence="19 20">G18</strain>
    </source>
</reference>
<evidence type="ECO:0000256" key="1">
    <source>
        <dbReference type="ARBA" id="ARBA00004496"/>
    </source>
</evidence>
<dbReference type="PRINTS" id="PR01590">
    <property type="entry name" value="HTHFIS"/>
</dbReference>
<evidence type="ECO:0000256" key="8">
    <source>
        <dbReference type="ARBA" id="ARBA00023012"/>
    </source>
</evidence>
<dbReference type="InterPro" id="IPR058031">
    <property type="entry name" value="AAA_lid_NorR"/>
</dbReference>
<dbReference type="SUPFAM" id="SSF52172">
    <property type="entry name" value="CheY-like"/>
    <property type="match status" value="1"/>
</dbReference>
<feature type="domain" description="Sigma-54 factor interaction" evidence="17">
    <location>
        <begin position="142"/>
        <end position="371"/>
    </location>
</feature>
<evidence type="ECO:0000256" key="13">
    <source>
        <dbReference type="ARBA" id="ARBA00023231"/>
    </source>
</evidence>
<evidence type="ECO:0000256" key="16">
    <source>
        <dbReference type="PROSITE-ProRule" id="PRU00169"/>
    </source>
</evidence>
<dbReference type="InterPro" id="IPR002078">
    <property type="entry name" value="Sigma_54_int"/>
</dbReference>
<feature type="modified residue" description="4-aspartylphosphate" evidence="16">
    <location>
        <position position="52"/>
    </location>
</feature>
<evidence type="ECO:0000256" key="9">
    <source>
        <dbReference type="ARBA" id="ARBA00023015"/>
    </source>
</evidence>
<evidence type="ECO:0000256" key="6">
    <source>
        <dbReference type="ARBA" id="ARBA00022741"/>
    </source>
</evidence>
<proteinExistence type="predicted"/>
<dbReference type="PROSITE" id="PS50045">
    <property type="entry name" value="SIGMA54_INTERACT_4"/>
    <property type="match status" value="1"/>
</dbReference>
<dbReference type="Pfam" id="PF02954">
    <property type="entry name" value="HTH_8"/>
    <property type="match status" value="1"/>
</dbReference>
<evidence type="ECO:0000313" key="20">
    <source>
        <dbReference type="Proteomes" id="UP000676565"/>
    </source>
</evidence>
<keyword evidence="8" id="KW-0902">Two-component regulatory system</keyword>
<keyword evidence="20" id="KW-1185">Reference proteome</keyword>
<dbReference type="Gene3D" id="1.10.10.60">
    <property type="entry name" value="Homeodomain-like"/>
    <property type="match status" value="1"/>
</dbReference>
<evidence type="ECO:0000259" key="18">
    <source>
        <dbReference type="PROSITE" id="PS50110"/>
    </source>
</evidence>
<keyword evidence="5 16" id="KW-0597">Phosphoprotein</keyword>
<evidence type="ECO:0000256" key="12">
    <source>
        <dbReference type="ARBA" id="ARBA00023163"/>
    </source>
</evidence>
<dbReference type="PROSITE" id="PS50110">
    <property type="entry name" value="RESPONSE_REGULATORY"/>
    <property type="match status" value="1"/>
</dbReference>
<dbReference type="Gene3D" id="3.40.50.2300">
    <property type="match status" value="1"/>
</dbReference>
<dbReference type="Proteomes" id="UP000676565">
    <property type="component" value="Unassembled WGS sequence"/>
</dbReference>
<keyword evidence="10" id="KW-0238">DNA-binding</keyword>
<comment type="caution">
    <text evidence="19">The sequence shown here is derived from an EMBL/GenBank/DDBJ whole genome shotgun (WGS) entry which is preliminary data.</text>
</comment>
<dbReference type="Pfam" id="PF00158">
    <property type="entry name" value="Sigma54_activat"/>
    <property type="match status" value="1"/>
</dbReference>
<evidence type="ECO:0000256" key="2">
    <source>
        <dbReference type="ARBA" id="ARBA00019059"/>
    </source>
</evidence>
<dbReference type="SMART" id="SM00448">
    <property type="entry name" value="REC"/>
    <property type="match status" value="1"/>
</dbReference>
<dbReference type="CDD" id="cd00009">
    <property type="entry name" value="AAA"/>
    <property type="match status" value="1"/>
</dbReference>
<evidence type="ECO:0000313" key="19">
    <source>
        <dbReference type="EMBL" id="MBP3953937.1"/>
    </source>
</evidence>
<dbReference type="InterPro" id="IPR011006">
    <property type="entry name" value="CheY-like_superfamily"/>
</dbReference>
<sequence>MPTLLVIDDEPAIRHAFQRAFRDDGVTVRTATTAAEGLAEFTRERPDVVVLDVHLPDATGLATFRQVRAIDARIPVILVTGHGTTDLAIEAMKEGAYEYLLKPLELPDLRQLIDRAVQSSRLMRTPAAMPEVEATPVAGDVLLGRCPAMQEVYKAVGRVAGQNVMALVLGESGTGKELVARAIYQHSRRATKPFLAINCAAIPEPLLESELFGHEKGAFTGADRKRIGKFEQCQGGTIFLDEVGEMAPLTQAKMLRLIQEQRFERLGGTETVQTDVRLVAATNADLEKMVEDGRFRRDLYFRLNVFTIKLPPLRERGDDVGLLVDYYLKRFGHELGKPVAEVAPDAAAALRAYPWPGNVRELQSVLKQSVLRMSGSALLADFLPEHVLHPAGLPPTAVAVTNGVGGAFDWDQFVGGRISANSENLYAEALERMEREVLVRVLKHTDGNQLQAARILGITRGSLRNKIRLLGISIARSVWSDDDHGDA</sequence>
<dbReference type="SUPFAM" id="SSF52540">
    <property type="entry name" value="P-loop containing nucleoside triphosphate hydrolases"/>
    <property type="match status" value="1"/>
</dbReference>
<keyword evidence="9" id="KW-0805">Transcription regulation</keyword>
<dbReference type="EMBL" id="JAGKQQ010000001">
    <property type="protein sequence ID" value="MBP3953937.1"/>
    <property type="molecule type" value="Genomic_DNA"/>
</dbReference>
<dbReference type="Pfam" id="PF00072">
    <property type="entry name" value="Response_reg"/>
    <property type="match status" value="1"/>
</dbReference>
<evidence type="ECO:0000256" key="11">
    <source>
        <dbReference type="ARBA" id="ARBA00023159"/>
    </source>
</evidence>
<keyword evidence="3" id="KW-0963">Cytoplasm</keyword>
<dbReference type="Pfam" id="PF25601">
    <property type="entry name" value="AAA_lid_14"/>
    <property type="match status" value="1"/>
</dbReference>
<keyword evidence="13" id="KW-0535">Nitrogen fixation</keyword>
<dbReference type="InterPro" id="IPR002197">
    <property type="entry name" value="HTH_Fis"/>
</dbReference>
<evidence type="ECO:0000256" key="15">
    <source>
        <dbReference type="ARBA" id="ARBA00031910"/>
    </source>
</evidence>
<organism evidence="19 20">
    <name type="scientific">Gemmata palustris</name>
    <dbReference type="NCBI Taxonomy" id="2822762"/>
    <lineage>
        <taxon>Bacteria</taxon>
        <taxon>Pseudomonadati</taxon>
        <taxon>Planctomycetota</taxon>
        <taxon>Planctomycetia</taxon>
        <taxon>Gemmatales</taxon>
        <taxon>Gemmataceae</taxon>
        <taxon>Gemmata</taxon>
    </lineage>
</organism>
<dbReference type="RefSeq" id="WP_210651931.1">
    <property type="nucleotide sequence ID" value="NZ_JAGKQQ010000001.1"/>
</dbReference>
<keyword evidence="11" id="KW-0010">Activator</keyword>
<dbReference type="PANTHER" id="PTHR32071:SF95">
    <property type="entry name" value="DNA-BINDING TRANSCRIPTIONAL REGULATOR NTRC"/>
    <property type="match status" value="1"/>
</dbReference>
<keyword evidence="4" id="KW-0678">Repressor</keyword>
<dbReference type="InterPro" id="IPR001789">
    <property type="entry name" value="Sig_transdc_resp-reg_receiver"/>
</dbReference>
<keyword evidence="7" id="KW-0067">ATP-binding</keyword>
<keyword evidence="12" id="KW-0804">Transcription</keyword>
<dbReference type="Gene3D" id="1.10.8.60">
    <property type="match status" value="1"/>
</dbReference>
<dbReference type="InterPro" id="IPR009057">
    <property type="entry name" value="Homeodomain-like_sf"/>
</dbReference>
<comment type="subcellular location">
    <subcellularLocation>
        <location evidence="1">Cytoplasm</location>
    </subcellularLocation>
</comment>
<keyword evidence="6" id="KW-0547">Nucleotide-binding</keyword>
<evidence type="ECO:0000256" key="5">
    <source>
        <dbReference type="ARBA" id="ARBA00022553"/>
    </source>
</evidence>
<evidence type="ECO:0000256" key="3">
    <source>
        <dbReference type="ARBA" id="ARBA00022490"/>
    </source>
</evidence>
<dbReference type="SUPFAM" id="SSF46689">
    <property type="entry name" value="Homeodomain-like"/>
    <property type="match status" value="1"/>
</dbReference>
<dbReference type="InterPro" id="IPR027417">
    <property type="entry name" value="P-loop_NTPase"/>
</dbReference>
<feature type="domain" description="Response regulatory" evidence="18">
    <location>
        <begin position="3"/>
        <end position="117"/>
    </location>
</feature>
<evidence type="ECO:0000256" key="14">
    <source>
        <dbReference type="ARBA" id="ARBA00029881"/>
    </source>
</evidence>
<evidence type="ECO:0000256" key="4">
    <source>
        <dbReference type="ARBA" id="ARBA00022491"/>
    </source>
</evidence>
<accession>A0ABS5BKC7</accession>
<dbReference type="PANTHER" id="PTHR32071">
    <property type="entry name" value="TRANSCRIPTIONAL REGULATORY PROTEIN"/>
    <property type="match status" value="1"/>
</dbReference>
<evidence type="ECO:0000259" key="17">
    <source>
        <dbReference type="PROSITE" id="PS50045"/>
    </source>
</evidence>
<dbReference type="InterPro" id="IPR003593">
    <property type="entry name" value="AAA+_ATPase"/>
</dbReference>
<dbReference type="SMART" id="SM00382">
    <property type="entry name" value="AAA"/>
    <property type="match status" value="1"/>
</dbReference>
<evidence type="ECO:0000256" key="7">
    <source>
        <dbReference type="ARBA" id="ARBA00022840"/>
    </source>
</evidence>
<dbReference type="Gene3D" id="3.40.50.300">
    <property type="entry name" value="P-loop containing nucleotide triphosphate hydrolases"/>
    <property type="match status" value="1"/>
</dbReference>
<gene>
    <name evidence="19" type="ORF">J8F10_01295</name>
</gene>
<name>A0ABS5BKC7_9BACT</name>
<evidence type="ECO:0000256" key="10">
    <source>
        <dbReference type="ARBA" id="ARBA00023125"/>
    </source>
</evidence>
<protein>
    <recommendedName>
        <fullName evidence="2">DNA-binding transcriptional regulator NtrC</fullName>
    </recommendedName>
    <alternativeName>
        <fullName evidence="14">Nitrogen regulation protein NR(I)</fullName>
    </alternativeName>
    <alternativeName>
        <fullName evidence="15">Nitrogen regulator I</fullName>
    </alternativeName>
</protein>